<gene>
    <name evidence="1" type="ORF">A5640_10265</name>
</gene>
<evidence type="ECO:0000313" key="1">
    <source>
        <dbReference type="EMBL" id="OBJ86363.1"/>
    </source>
</evidence>
<accession>A0A1A3KPR0</accession>
<evidence type="ECO:0000313" key="2">
    <source>
        <dbReference type="Proteomes" id="UP000093925"/>
    </source>
</evidence>
<proteinExistence type="predicted"/>
<reference evidence="1 2" key="1">
    <citation type="submission" date="2016-06" db="EMBL/GenBank/DDBJ databases">
        <authorList>
            <person name="Kjaerup R.B."/>
            <person name="Dalgaard T.S."/>
            <person name="Juul-Madsen H.R."/>
        </authorList>
    </citation>
    <scope>NUCLEOTIDE SEQUENCE [LARGE SCALE GENOMIC DNA]</scope>
    <source>
        <strain evidence="1 2">1276495.2</strain>
    </source>
</reference>
<organism evidence="1 2">
    <name type="scientific">Mycobacterium asiaticum</name>
    <dbReference type="NCBI Taxonomy" id="1790"/>
    <lineage>
        <taxon>Bacteria</taxon>
        <taxon>Bacillati</taxon>
        <taxon>Actinomycetota</taxon>
        <taxon>Actinomycetes</taxon>
        <taxon>Mycobacteriales</taxon>
        <taxon>Mycobacteriaceae</taxon>
        <taxon>Mycobacterium</taxon>
    </lineage>
</organism>
<name>A0A1A3KPR0_MYCAS</name>
<sequence>MGTVGPGEGHRIFVDELTRFAQEVADQRLLTVAERTGAPLRVAVSGRPGVGRRTVTRALDRAGVAVTTDTLAAEVHVHVVAEVVKPEDAGAGAALAVLNKADLTTFAAAAGPIEAARVHCGRFSELLGAPAVPMSGLLALAALEGMDPACWTALRALAADPDGLACLDRGFDGFLAARLTVPVAARRRLLAVLDLFGIALAVAALRRGAGPAGVRAVLRRVSGVDAALDRLVVAGARPRYLRVLDAVADLEALAVCDARVAAFLARDATVVARMAAALDAARADELKLGPAAPLQRAAHWQRCRRSTTNELHRACAADIARGSLRLWARRAG</sequence>
<dbReference type="Proteomes" id="UP000093925">
    <property type="component" value="Unassembled WGS sequence"/>
</dbReference>
<dbReference type="RefSeq" id="WP_065139724.1">
    <property type="nucleotide sequence ID" value="NZ_LZLM01000059.1"/>
</dbReference>
<protein>
    <submittedName>
        <fullName evidence="1">Uncharacterized protein</fullName>
    </submittedName>
</protein>
<comment type="caution">
    <text evidence="1">The sequence shown here is derived from an EMBL/GenBank/DDBJ whole genome shotgun (WGS) entry which is preliminary data.</text>
</comment>
<dbReference type="EMBL" id="LZLM01000059">
    <property type="protein sequence ID" value="OBJ86363.1"/>
    <property type="molecule type" value="Genomic_DNA"/>
</dbReference>
<dbReference type="AlphaFoldDB" id="A0A1A3KPR0"/>